<dbReference type="AlphaFoldDB" id="A0A3P7PV77"/>
<dbReference type="PROSITE" id="PS51257">
    <property type="entry name" value="PROKAR_LIPOPROTEIN"/>
    <property type="match status" value="1"/>
</dbReference>
<feature type="signal peptide" evidence="1">
    <location>
        <begin position="1"/>
        <end position="27"/>
    </location>
</feature>
<keyword evidence="3" id="KW-1185">Reference proteome</keyword>
<reference evidence="2 3" key="1">
    <citation type="submission" date="2018-09" db="EMBL/GenBank/DDBJ databases">
        <authorList>
            <person name="Postec A."/>
        </authorList>
    </citation>
    <scope>NUCLEOTIDE SEQUENCE [LARGE SCALE GENOMIC DNA]</scope>
    <source>
        <strain evidence="2">70B-A</strain>
    </source>
</reference>
<evidence type="ECO:0000256" key="1">
    <source>
        <dbReference type="SAM" id="SignalP"/>
    </source>
</evidence>
<proteinExistence type="predicted"/>
<gene>
    <name evidence="2" type="ORF">PATL70BA_1212</name>
</gene>
<organism evidence="2 3">
    <name type="scientific">Petrocella atlantisensis</name>
    <dbReference type="NCBI Taxonomy" id="2173034"/>
    <lineage>
        <taxon>Bacteria</taxon>
        <taxon>Bacillati</taxon>
        <taxon>Bacillota</taxon>
        <taxon>Clostridia</taxon>
        <taxon>Lachnospirales</taxon>
        <taxon>Vallitaleaceae</taxon>
        <taxon>Petrocella</taxon>
    </lineage>
</organism>
<name>A0A3P7PV77_9FIRM</name>
<dbReference type="OrthoDB" id="2052621at2"/>
<protein>
    <submittedName>
        <fullName evidence="2">Uncharacterized protein</fullName>
    </submittedName>
</protein>
<sequence length="300" mass="33496">MHKKIMGSLVMLCMISVLLSGCQLAVAEAGNTREEDKLVGVFVTEDYIDLFDFEAYVSENSNKLMQGGEVVMDSKYKGRVYGTIDEDHPEDIVFEGYEGVLFIDTSYEKEGVIYSRVGSGNQVSLVHISVNDEGNEIEGTIFAKNAPVIMAVLNPVYMTDEGEIYFTSGSGVSMDGENGGEGSMSMFLTENRTVMVGNSESTESFKVKINVESMDEVEYYVLKQMDDLDNQVISEKIYAHDVPSSIEVSDQTKYMILEKIGTDQEGKPLVERQIINDDYFQVYFFNESAFAEGYSIQLNN</sequence>
<dbReference type="EMBL" id="LR130778">
    <property type="protein sequence ID" value="VDN47091.1"/>
    <property type="molecule type" value="Genomic_DNA"/>
</dbReference>
<accession>A0A3P7PV77</accession>
<dbReference type="Proteomes" id="UP000279029">
    <property type="component" value="Chromosome"/>
</dbReference>
<evidence type="ECO:0000313" key="2">
    <source>
        <dbReference type="EMBL" id="VDN47091.1"/>
    </source>
</evidence>
<dbReference type="KEGG" id="cbar:PATL70BA_1212"/>
<dbReference type="RefSeq" id="WP_125136482.1">
    <property type="nucleotide sequence ID" value="NZ_LR130778.1"/>
</dbReference>
<evidence type="ECO:0000313" key="3">
    <source>
        <dbReference type="Proteomes" id="UP000279029"/>
    </source>
</evidence>
<feature type="chain" id="PRO_5018311991" evidence="1">
    <location>
        <begin position="28"/>
        <end position="300"/>
    </location>
</feature>
<keyword evidence="1" id="KW-0732">Signal</keyword>